<gene>
    <name evidence="2" type="ORF">AMTR_s00019p00190310</name>
</gene>
<evidence type="ECO:0000256" key="1">
    <source>
        <dbReference type="SAM" id="MobiDB-lite"/>
    </source>
</evidence>
<feature type="compositionally biased region" description="Basic residues" evidence="1">
    <location>
        <begin position="56"/>
        <end position="66"/>
    </location>
</feature>
<feature type="region of interest" description="Disordered" evidence="1">
    <location>
        <begin position="56"/>
        <end position="83"/>
    </location>
</feature>
<evidence type="ECO:0000313" key="3">
    <source>
        <dbReference type="Proteomes" id="UP000017836"/>
    </source>
</evidence>
<keyword evidence="3" id="KW-1185">Reference proteome</keyword>
<dbReference type="Gramene" id="ERN07242">
    <property type="protein sequence ID" value="ERN07242"/>
    <property type="gene ID" value="AMTR_s00019p00190310"/>
</dbReference>
<dbReference type="AlphaFoldDB" id="W1PBG4"/>
<accession>W1PBG4</accession>
<dbReference type="EMBL" id="KI393807">
    <property type="protein sequence ID" value="ERN07242.1"/>
    <property type="molecule type" value="Genomic_DNA"/>
</dbReference>
<name>W1PBG4_AMBTC</name>
<dbReference type="Proteomes" id="UP000017836">
    <property type="component" value="Unassembled WGS sequence"/>
</dbReference>
<organism evidence="2 3">
    <name type="scientific">Amborella trichopoda</name>
    <dbReference type="NCBI Taxonomy" id="13333"/>
    <lineage>
        <taxon>Eukaryota</taxon>
        <taxon>Viridiplantae</taxon>
        <taxon>Streptophyta</taxon>
        <taxon>Embryophyta</taxon>
        <taxon>Tracheophyta</taxon>
        <taxon>Spermatophyta</taxon>
        <taxon>Magnoliopsida</taxon>
        <taxon>Amborellales</taxon>
        <taxon>Amborellaceae</taxon>
        <taxon>Amborella</taxon>
    </lineage>
</organism>
<protein>
    <submittedName>
        <fullName evidence="2">Uncharacterized protein</fullName>
    </submittedName>
</protein>
<reference evidence="3" key="1">
    <citation type="journal article" date="2013" name="Science">
        <title>The Amborella genome and the evolution of flowering plants.</title>
        <authorList>
            <consortium name="Amborella Genome Project"/>
        </authorList>
    </citation>
    <scope>NUCLEOTIDE SEQUENCE [LARGE SCALE GENOMIC DNA]</scope>
</reference>
<evidence type="ECO:0000313" key="2">
    <source>
        <dbReference type="EMBL" id="ERN07242.1"/>
    </source>
</evidence>
<dbReference type="HOGENOM" id="CLU_2545636_0_0_1"/>
<proteinExistence type="predicted"/>
<sequence length="83" mass="9359">MIGPARLRWFNHAWWMGPTPDIRWAPPLYDLPATSSPANLWHLAGKSTDSVIHVSNRKRVGHPLRGHAKDKDIPGGNGMEEFH</sequence>